<dbReference type="EMBL" id="JAROKS010000004">
    <property type="protein sequence ID" value="KAK1804683.1"/>
    <property type="molecule type" value="Genomic_DNA"/>
</dbReference>
<evidence type="ECO:0000313" key="15">
    <source>
        <dbReference type="Proteomes" id="UP001239994"/>
    </source>
</evidence>
<keyword evidence="12" id="KW-1133">Transmembrane helix</keyword>
<comment type="catalytic activity">
    <reaction evidence="11">
        <text>adenosine(37) in tRNA(Ala) + H2O + H(+) = inosine(37) in tRNA(Ala) + NH4(+)</text>
        <dbReference type="Rhea" id="RHEA:50968"/>
        <dbReference type="Rhea" id="RHEA-COMP:12855"/>
        <dbReference type="Rhea" id="RHEA-COMP:12856"/>
        <dbReference type="ChEBI" id="CHEBI:15377"/>
        <dbReference type="ChEBI" id="CHEBI:15378"/>
        <dbReference type="ChEBI" id="CHEBI:28938"/>
        <dbReference type="ChEBI" id="CHEBI:74411"/>
        <dbReference type="ChEBI" id="CHEBI:82852"/>
        <dbReference type="EC" id="3.5.4.34"/>
    </reaction>
</comment>
<dbReference type="Pfam" id="PF02137">
    <property type="entry name" value="A_deamin"/>
    <property type="match status" value="2"/>
</dbReference>
<feature type="transmembrane region" description="Helical" evidence="12">
    <location>
        <begin position="680"/>
        <end position="704"/>
    </location>
</feature>
<evidence type="ECO:0000256" key="10">
    <source>
        <dbReference type="ARBA" id="ARBA00041760"/>
    </source>
</evidence>
<evidence type="ECO:0000256" key="4">
    <source>
        <dbReference type="ARBA" id="ARBA00022833"/>
    </source>
</evidence>
<organism evidence="14 15">
    <name type="scientific">Electrophorus voltai</name>
    <dbReference type="NCBI Taxonomy" id="2609070"/>
    <lineage>
        <taxon>Eukaryota</taxon>
        <taxon>Metazoa</taxon>
        <taxon>Chordata</taxon>
        <taxon>Craniata</taxon>
        <taxon>Vertebrata</taxon>
        <taxon>Euteleostomi</taxon>
        <taxon>Actinopterygii</taxon>
        <taxon>Neopterygii</taxon>
        <taxon>Teleostei</taxon>
        <taxon>Ostariophysi</taxon>
        <taxon>Gymnotiformes</taxon>
        <taxon>Gymnotoidei</taxon>
        <taxon>Gymnotidae</taxon>
        <taxon>Electrophorus</taxon>
    </lineage>
</organism>
<keyword evidence="12" id="KW-0472">Membrane</keyword>
<dbReference type="GO" id="GO:0046872">
    <property type="term" value="F:metal ion binding"/>
    <property type="evidence" value="ECO:0007669"/>
    <property type="project" value="UniProtKB-KW"/>
</dbReference>
<evidence type="ECO:0000256" key="11">
    <source>
        <dbReference type="ARBA" id="ARBA00047635"/>
    </source>
</evidence>
<dbReference type="PANTHER" id="PTHR46516:SF1">
    <property type="entry name" value="TRNA-SPECIFIC ADENOSINE DEAMINASE 1"/>
    <property type="match status" value="1"/>
</dbReference>
<comment type="function">
    <text evidence="6">Specifically deaminates adenosine-37 to inosine in tRNA-Ala.</text>
</comment>
<feature type="non-terminal residue" evidence="14">
    <location>
        <position position="1"/>
    </location>
</feature>
<dbReference type="GO" id="GO:0043829">
    <property type="term" value="F:tRNA-specific adenosine-37 deaminase activity"/>
    <property type="evidence" value="ECO:0007669"/>
    <property type="project" value="UniProtKB-EC"/>
</dbReference>
<dbReference type="InterPro" id="IPR002466">
    <property type="entry name" value="A_deamin"/>
</dbReference>
<dbReference type="PROSITE" id="PS50141">
    <property type="entry name" value="A_DEAMIN_EDITASE"/>
    <property type="match status" value="2"/>
</dbReference>
<dbReference type="Pfam" id="PF10149">
    <property type="entry name" value="TM231"/>
    <property type="match status" value="1"/>
</dbReference>
<dbReference type="PANTHER" id="PTHR46516">
    <property type="entry name" value="TRNA-SPECIFIC ADENOSINE DEAMINASE 1"/>
    <property type="match status" value="1"/>
</dbReference>
<evidence type="ECO:0000259" key="13">
    <source>
        <dbReference type="PROSITE" id="PS50141"/>
    </source>
</evidence>
<feature type="domain" description="A to I editase" evidence="13">
    <location>
        <begin position="283"/>
        <end position="653"/>
    </location>
</feature>
<keyword evidence="3" id="KW-0378">Hydrolase</keyword>
<evidence type="ECO:0000256" key="12">
    <source>
        <dbReference type="SAM" id="Phobius"/>
    </source>
</evidence>
<gene>
    <name evidence="14" type="ORF">P4O66_020665</name>
</gene>
<dbReference type="EC" id="3.5.4.34" evidence="8"/>
<evidence type="ECO:0000313" key="14">
    <source>
        <dbReference type="EMBL" id="KAK1804683.1"/>
    </source>
</evidence>
<evidence type="ECO:0000256" key="5">
    <source>
        <dbReference type="ARBA" id="ARBA00037026"/>
    </source>
</evidence>
<keyword evidence="1" id="KW-0819">tRNA processing</keyword>
<sequence length="929" mass="101619">MWTADEVAHLCYERFRELPRRGKPDAGREWTQLAAVVQISARAGGTVQKDVVALGTGTKCIGRSAMSPRGDVLNDSHAEVIARRSCVRVICSPGGSLEGRDTTHTFITMEISSERSDLVTVELSSGRSDLVTVELSSGRSDLVTVELSSGRSDLVTVELSSGRSDLVTVELSSGRSDLATVELSSGRSDLATVELSSGRSDLVTVELSSGRSDLVTVELSSGRSDLVTVELSSGRSDLVTVELSSGRSDLVTVELSSGRSDLVTVELSSGRSDLVTVELSSGRYLMDQLALALRGGGSSVFCPGDQKGKWRLQPGVTFLFFSSHTPCGDASIIPMTDSQAQPCPPVTVEDSCPENSQVSERGHVRQCAESPLTTERKRLKVGVESPQPGEQCPLGAECEATEEKSSEDVGSRLPACIWGEQLPDLHRTGAKCVAGGPEDPLRPGLGYHRVGILRVKPGRGEPTLSLSCSDKLARWTVLGFQGALLSHFLQDGVYFRAVVVGKCPYSQQAMERALSRCAHVRGLPAGFSPQPPELHQSTLEFLHSRPHTQQSHSSSQARIVPCGAAISWCDVSTQPLDVTANGYKQGVTRKARGTVQARSSISKVELFHSFLNLMSVTDASQLPESLRGKQLSSYWDYKQAAEEYQHAWALLRAQAFELVVVMAFYEVYSHPALIRYKTSFCTRATLFVVVVFCLTYISPLLVAYRSQGFWVKRSTYEEQPVVRFQYQMLLVGATGLTGEYVAWSTFPNFNRLLEGNLRIPAVSVQEEDWNHDGKPDRLILQLAIPLKAGEQVYSIQLLLTFSYQLFRMSTVVMQTLALLQYSSSVPGSQLFVSGDLRLHQRIPLPHRGLHTSYNVSVSVVDSASPFASSYDLAKIIRTYQERNLTTHLSCPAPVWMVGRAAYAPFQMNVEIRYPVETIRYPLQSTVGET</sequence>
<evidence type="ECO:0000256" key="1">
    <source>
        <dbReference type="ARBA" id="ARBA00022694"/>
    </source>
</evidence>
<keyword evidence="4" id="KW-0862">Zinc</keyword>
<accession>A0AAD8ZUS1</accession>
<name>A0AAD8ZUS1_9TELE</name>
<keyword evidence="2" id="KW-0479">Metal-binding</keyword>
<comment type="cofactor">
    <cofactor evidence="5">
        <name>1D-myo-inositol hexakisphosphate</name>
        <dbReference type="ChEBI" id="CHEBI:58130"/>
    </cofactor>
</comment>
<evidence type="ECO:0000256" key="2">
    <source>
        <dbReference type="ARBA" id="ARBA00022723"/>
    </source>
</evidence>
<comment type="similarity">
    <text evidence="7">Belongs to the ADAT1 family.</text>
</comment>
<dbReference type="GO" id="GO:0008033">
    <property type="term" value="P:tRNA processing"/>
    <property type="evidence" value="ECO:0007669"/>
    <property type="project" value="UniProtKB-KW"/>
</dbReference>
<evidence type="ECO:0000256" key="9">
    <source>
        <dbReference type="ARBA" id="ARBA00040502"/>
    </source>
</evidence>
<dbReference type="GO" id="GO:0003723">
    <property type="term" value="F:RNA binding"/>
    <property type="evidence" value="ECO:0007669"/>
    <property type="project" value="InterPro"/>
</dbReference>
<dbReference type="Proteomes" id="UP001239994">
    <property type="component" value="Unassembled WGS sequence"/>
</dbReference>
<evidence type="ECO:0000256" key="3">
    <source>
        <dbReference type="ARBA" id="ARBA00022801"/>
    </source>
</evidence>
<keyword evidence="12" id="KW-0812">Transmembrane</keyword>
<reference evidence="14" key="1">
    <citation type="submission" date="2023-03" db="EMBL/GenBank/DDBJ databases">
        <title>Electrophorus voltai genome.</title>
        <authorList>
            <person name="Bian C."/>
        </authorList>
    </citation>
    <scope>NUCLEOTIDE SEQUENCE</scope>
    <source>
        <strain evidence="14">CB-2022</strain>
        <tissue evidence="14">Muscle</tissue>
    </source>
</reference>
<feature type="domain" description="A to I editase" evidence="13">
    <location>
        <begin position="53"/>
        <end position="90"/>
    </location>
</feature>
<comment type="caution">
    <text evidence="14">The sequence shown here is derived from an EMBL/GenBank/DDBJ whole genome shotgun (WGS) entry which is preliminary data.</text>
</comment>
<proteinExistence type="inferred from homology"/>
<keyword evidence="15" id="KW-1185">Reference proteome</keyword>
<dbReference type="SMART" id="SM00552">
    <property type="entry name" value="ADEAMc"/>
    <property type="match status" value="1"/>
</dbReference>
<protein>
    <recommendedName>
        <fullName evidence="9">tRNA-specific adenosine deaminase 1</fullName>
        <ecNumber evidence="8">3.5.4.34</ecNumber>
    </recommendedName>
    <alternativeName>
        <fullName evidence="10">tRNA-specific adenosine-37 deaminase</fullName>
    </alternativeName>
</protein>
<evidence type="ECO:0000256" key="6">
    <source>
        <dbReference type="ARBA" id="ARBA00037784"/>
    </source>
</evidence>
<evidence type="ECO:0000256" key="8">
    <source>
        <dbReference type="ARBA" id="ARBA00038940"/>
    </source>
</evidence>
<evidence type="ECO:0000256" key="7">
    <source>
        <dbReference type="ARBA" id="ARBA00038326"/>
    </source>
</evidence>
<dbReference type="AlphaFoldDB" id="A0AAD8ZUS1"/>
<dbReference type="InterPro" id="IPR019306">
    <property type="entry name" value="TMEM231"/>
</dbReference>